<name>A0AAV9WVG1_9PEZI</name>
<evidence type="ECO:0000313" key="2">
    <source>
        <dbReference type="Proteomes" id="UP001365542"/>
    </source>
</evidence>
<protein>
    <recommendedName>
        <fullName evidence="3">FACT complex subunit</fullName>
    </recommendedName>
</protein>
<dbReference type="Proteomes" id="UP001365542">
    <property type="component" value="Unassembled WGS sequence"/>
</dbReference>
<dbReference type="AlphaFoldDB" id="A0AAV9WVG1"/>
<dbReference type="EMBL" id="JAVHJO010000016">
    <property type="protein sequence ID" value="KAK6526463.1"/>
    <property type="molecule type" value="Genomic_DNA"/>
</dbReference>
<gene>
    <name evidence="1" type="ORF">TWF694_005049</name>
</gene>
<evidence type="ECO:0008006" key="3">
    <source>
        <dbReference type="Google" id="ProtNLM"/>
    </source>
</evidence>
<keyword evidence="2" id="KW-1185">Reference proteome</keyword>
<organism evidence="1 2">
    <name type="scientific">Orbilia ellipsospora</name>
    <dbReference type="NCBI Taxonomy" id="2528407"/>
    <lineage>
        <taxon>Eukaryota</taxon>
        <taxon>Fungi</taxon>
        <taxon>Dikarya</taxon>
        <taxon>Ascomycota</taxon>
        <taxon>Pezizomycotina</taxon>
        <taxon>Orbiliomycetes</taxon>
        <taxon>Orbiliales</taxon>
        <taxon>Orbiliaceae</taxon>
        <taxon>Orbilia</taxon>
    </lineage>
</organism>
<evidence type="ECO:0000313" key="1">
    <source>
        <dbReference type="EMBL" id="KAK6526463.1"/>
    </source>
</evidence>
<proteinExistence type="predicted"/>
<reference evidence="1 2" key="1">
    <citation type="submission" date="2019-10" db="EMBL/GenBank/DDBJ databases">
        <authorList>
            <person name="Palmer J.M."/>
        </authorList>
    </citation>
    <scope>NUCLEOTIDE SEQUENCE [LARGE SCALE GENOMIC DNA]</scope>
    <source>
        <strain evidence="1 2">TWF694</strain>
    </source>
</reference>
<accession>A0AAV9WVG1</accession>
<sequence>MWGGGSSPRSASRPKPTKDELISIDARVFSHKGKGFGDLPVTFLDLQSTHADAILHYEEVAHMPGQEEIALNLFCEISPQRFQVKVDETFILAMEVPSSCVMDIIESTDDKKLVLVVNSKRLVEFGSLRMEIQFKSQDVLRKLKQLLIFKHRAMETEHRKKVTQIQELWDLKMDSFGKGPNLATVPELMAKGYTHNSCKQLEAKCWKLIFKTAEWKRLQAPGSPVPKILDDLCDITISQTVRDGKDAQDTKTSLSNSRAQISPDEVATSNVETINSLRTDDAFVARFSKYLSDFRNHAIAR</sequence>
<comment type="caution">
    <text evidence="1">The sequence shown here is derived from an EMBL/GenBank/DDBJ whole genome shotgun (WGS) entry which is preliminary data.</text>
</comment>